<evidence type="ECO:0000313" key="2">
    <source>
        <dbReference type="EnsemblMetazoa" id="Aqu2.1.01799_001"/>
    </source>
</evidence>
<evidence type="ECO:0000256" key="1">
    <source>
        <dbReference type="SAM" id="MobiDB-lite"/>
    </source>
</evidence>
<feature type="compositionally biased region" description="Basic and acidic residues" evidence="1">
    <location>
        <begin position="1"/>
        <end position="16"/>
    </location>
</feature>
<dbReference type="AlphaFoldDB" id="A0A1X7SI61"/>
<organism evidence="2">
    <name type="scientific">Amphimedon queenslandica</name>
    <name type="common">Sponge</name>
    <dbReference type="NCBI Taxonomy" id="400682"/>
    <lineage>
        <taxon>Eukaryota</taxon>
        <taxon>Metazoa</taxon>
        <taxon>Porifera</taxon>
        <taxon>Demospongiae</taxon>
        <taxon>Heteroscleromorpha</taxon>
        <taxon>Haplosclerida</taxon>
        <taxon>Niphatidae</taxon>
        <taxon>Amphimedon</taxon>
    </lineage>
</organism>
<protein>
    <submittedName>
        <fullName evidence="2">Uncharacterized protein</fullName>
    </submittedName>
</protein>
<reference evidence="2" key="1">
    <citation type="submission" date="2017-05" db="UniProtKB">
        <authorList>
            <consortium name="EnsemblMetazoa"/>
        </authorList>
    </citation>
    <scope>IDENTIFICATION</scope>
</reference>
<proteinExistence type="predicted"/>
<dbReference type="EnsemblMetazoa" id="Aqu2.1.01799_001">
    <property type="protein sequence ID" value="Aqu2.1.01799_001"/>
    <property type="gene ID" value="Aqu2.1.01799"/>
</dbReference>
<dbReference type="InParanoid" id="A0A1X7SI61"/>
<sequence length="28" mass="3365">TCQTRDWGRERMDKPHPLINHTPYPLDS</sequence>
<feature type="region of interest" description="Disordered" evidence="1">
    <location>
        <begin position="1"/>
        <end position="28"/>
    </location>
</feature>
<name>A0A1X7SI61_AMPQE</name>
<accession>A0A1X7SI61</accession>